<comment type="caution">
    <text evidence="2">The sequence shown here is derived from an EMBL/GenBank/DDBJ whole genome shotgun (WGS) entry which is preliminary data.</text>
</comment>
<dbReference type="RefSeq" id="WP_220490239.1">
    <property type="nucleotide sequence ID" value="NZ_BAAATF010000015.1"/>
</dbReference>
<gene>
    <name evidence="2" type="ORF">FHX71_004572</name>
</gene>
<feature type="transmembrane region" description="Helical" evidence="1">
    <location>
        <begin position="195"/>
        <end position="216"/>
    </location>
</feature>
<proteinExistence type="predicted"/>
<dbReference type="AlphaFoldDB" id="A0A7W3PGA4"/>
<feature type="transmembrane region" description="Helical" evidence="1">
    <location>
        <begin position="155"/>
        <end position="175"/>
    </location>
</feature>
<feature type="transmembrane region" description="Helical" evidence="1">
    <location>
        <begin position="44"/>
        <end position="66"/>
    </location>
</feature>
<name>A0A7W3PGA4_9MICO</name>
<reference evidence="2 3" key="1">
    <citation type="submission" date="2020-07" db="EMBL/GenBank/DDBJ databases">
        <title>Sequencing the genomes of 1000 actinobacteria strains.</title>
        <authorList>
            <person name="Klenk H.-P."/>
        </authorList>
    </citation>
    <scope>NUCLEOTIDE SEQUENCE [LARGE SCALE GENOMIC DNA]</scope>
    <source>
        <strain evidence="2 3">DSM 44121</strain>
    </source>
</reference>
<dbReference type="PANTHER" id="PTHR36844">
    <property type="entry name" value="PROTEASE PRSW"/>
    <property type="match status" value="1"/>
</dbReference>
<feature type="transmembrane region" description="Helical" evidence="1">
    <location>
        <begin position="245"/>
        <end position="269"/>
    </location>
</feature>
<keyword evidence="1" id="KW-0812">Transmembrane</keyword>
<evidence type="ECO:0000313" key="2">
    <source>
        <dbReference type="EMBL" id="MBA8810596.1"/>
    </source>
</evidence>
<dbReference type="EMBL" id="JACGWV010000002">
    <property type="protein sequence ID" value="MBA8810596.1"/>
    <property type="molecule type" value="Genomic_DNA"/>
</dbReference>
<protein>
    <submittedName>
        <fullName evidence="2">RsiW-degrading membrane proteinase PrsW (M82 family)</fullName>
    </submittedName>
</protein>
<dbReference type="GO" id="GO:0008233">
    <property type="term" value="F:peptidase activity"/>
    <property type="evidence" value="ECO:0007669"/>
    <property type="project" value="InterPro"/>
</dbReference>
<dbReference type="Proteomes" id="UP000540568">
    <property type="component" value="Unassembled WGS sequence"/>
</dbReference>
<feature type="transmembrane region" description="Helical" evidence="1">
    <location>
        <begin position="78"/>
        <end position="97"/>
    </location>
</feature>
<dbReference type="PANTHER" id="PTHR36844:SF1">
    <property type="entry name" value="PROTEASE PRSW"/>
    <property type="match status" value="1"/>
</dbReference>
<feature type="transmembrane region" description="Helical" evidence="1">
    <location>
        <begin position="19"/>
        <end position="38"/>
    </location>
</feature>
<evidence type="ECO:0000313" key="3">
    <source>
        <dbReference type="Proteomes" id="UP000540568"/>
    </source>
</evidence>
<keyword evidence="1" id="KW-0472">Membrane</keyword>
<evidence type="ECO:0000256" key="1">
    <source>
        <dbReference type="SAM" id="Phobius"/>
    </source>
</evidence>
<organism evidence="2 3">
    <name type="scientific">Promicromonospora sukumoe</name>
    <dbReference type="NCBI Taxonomy" id="88382"/>
    <lineage>
        <taxon>Bacteria</taxon>
        <taxon>Bacillati</taxon>
        <taxon>Actinomycetota</taxon>
        <taxon>Actinomycetes</taxon>
        <taxon>Micrococcales</taxon>
        <taxon>Promicromonosporaceae</taxon>
        <taxon>Promicromonospora</taxon>
    </lineage>
</organism>
<keyword evidence="3" id="KW-1185">Reference proteome</keyword>
<feature type="transmembrane region" description="Helical" evidence="1">
    <location>
        <begin position="117"/>
        <end position="143"/>
    </location>
</feature>
<keyword evidence="1" id="KW-1133">Transmembrane helix</keyword>
<accession>A0A7W3PGA4</accession>
<dbReference type="Pfam" id="PF13367">
    <property type="entry name" value="PrsW-protease"/>
    <property type="match status" value="1"/>
</dbReference>
<dbReference type="InterPro" id="IPR026898">
    <property type="entry name" value="PrsW"/>
</dbReference>
<sequence length="394" mass="42327">MAIDPSAILQGRAPGRAPVGVIVGIVFASVCLLVILAFDAVTGGASFVVGLLLALLPVAVWLPLVLALDRLEPEPPNALIFAFLWGAGVAALFASILNTLGLSLLTETELTGEEEGWYLVATFGAPVVEEVLKAAVLFSMLWWRRQELNGPTDGVIYAAMVGLGFAATENVQYFVDALATDQLGYVFVLRAIVSPLLHPLCTAMTGIGVAVAALAGPGRVRRTAPLYGLLGAIALHSLWNGSTKFGLVGLAGAYLVGFVVLVVMIVVLARDRRRIVQLIEHYLPLYGPVGIVTHDDLRMLSSLPARRAARRWARSAGGRQAERAMTDYQQAATELALLHQRAGAQRDLDPHGLEQQRQYLVWVMQQARALFVARLPHPPTSPWGATGFSPPPRR</sequence>